<name>A0AAV3RTR0_LITER</name>
<organism evidence="2 3">
    <name type="scientific">Lithospermum erythrorhizon</name>
    <name type="common">Purple gromwell</name>
    <name type="synonym">Lithospermum officinale var. erythrorhizon</name>
    <dbReference type="NCBI Taxonomy" id="34254"/>
    <lineage>
        <taxon>Eukaryota</taxon>
        <taxon>Viridiplantae</taxon>
        <taxon>Streptophyta</taxon>
        <taxon>Embryophyta</taxon>
        <taxon>Tracheophyta</taxon>
        <taxon>Spermatophyta</taxon>
        <taxon>Magnoliopsida</taxon>
        <taxon>eudicotyledons</taxon>
        <taxon>Gunneridae</taxon>
        <taxon>Pentapetalae</taxon>
        <taxon>asterids</taxon>
        <taxon>lamiids</taxon>
        <taxon>Boraginales</taxon>
        <taxon>Boraginaceae</taxon>
        <taxon>Boraginoideae</taxon>
        <taxon>Lithospermeae</taxon>
        <taxon>Lithospermum</taxon>
    </lineage>
</organism>
<feature type="compositionally biased region" description="Polar residues" evidence="1">
    <location>
        <begin position="112"/>
        <end position="125"/>
    </location>
</feature>
<evidence type="ECO:0000313" key="3">
    <source>
        <dbReference type="Proteomes" id="UP001454036"/>
    </source>
</evidence>
<feature type="region of interest" description="Disordered" evidence="1">
    <location>
        <begin position="111"/>
        <end position="158"/>
    </location>
</feature>
<dbReference type="AlphaFoldDB" id="A0AAV3RTR0"/>
<gene>
    <name evidence="2" type="ORF">LIER_31607</name>
</gene>
<sequence length="158" mass="17547">MEKPLSLRGGLTRRPPRTLSWRWTSWWKVSQIFPNPFPHEVFCYKYVLIKAGLSEVLDKFLNLGLFPPKKPKKTLTLKVVKPSQIPSVLPIAHVTSLPQVADLPPVHISLPDRSTSGPIRESNASPPRVISPQASPSRGDPSTSDSKFIGSPIHFPQA</sequence>
<evidence type="ECO:0000256" key="1">
    <source>
        <dbReference type="SAM" id="MobiDB-lite"/>
    </source>
</evidence>
<comment type="caution">
    <text evidence="2">The sequence shown here is derived from an EMBL/GenBank/DDBJ whole genome shotgun (WGS) entry which is preliminary data.</text>
</comment>
<protein>
    <submittedName>
        <fullName evidence="2">Uncharacterized protein</fullName>
    </submittedName>
</protein>
<feature type="compositionally biased region" description="Polar residues" evidence="1">
    <location>
        <begin position="132"/>
        <end position="146"/>
    </location>
</feature>
<evidence type="ECO:0000313" key="2">
    <source>
        <dbReference type="EMBL" id="GAA0184319.1"/>
    </source>
</evidence>
<accession>A0AAV3RTR0</accession>
<dbReference type="Proteomes" id="UP001454036">
    <property type="component" value="Unassembled WGS sequence"/>
</dbReference>
<reference evidence="2 3" key="1">
    <citation type="submission" date="2024-01" db="EMBL/GenBank/DDBJ databases">
        <title>The complete chloroplast genome sequence of Lithospermum erythrorhizon: insights into the phylogenetic relationship among Boraginaceae species and the maternal lineages of purple gromwells.</title>
        <authorList>
            <person name="Okada T."/>
            <person name="Watanabe K."/>
        </authorList>
    </citation>
    <scope>NUCLEOTIDE SEQUENCE [LARGE SCALE GENOMIC DNA]</scope>
</reference>
<dbReference type="EMBL" id="BAABME010011809">
    <property type="protein sequence ID" value="GAA0184319.1"/>
    <property type="molecule type" value="Genomic_DNA"/>
</dbReference>
<keyword evidence="3" id="KW-1185">Reference proteome</keyword>
<proteinExistence type="predicted"/>